<evidence type="ECO:0000256" key="6">
    <source>
        <dbReference type="PIRSR" id="PIRSR000337-1"/>
    </source>
</evidence>
<protein>
    <submittedName>
        <fullName evidence="8">Monooxygenase</fullName>
    </submittedName>
</protein>
<dbReference type="CDD" id="cd01095">
    <property type="entry name" value="Nitrilotriacetate_monoxgenase"/>
    <property type="match status" value="1"/>
</dbReference>
<dbReference type="InterPro" id="IPR036661">
    <property type="entry name" value="Luciferase-like_sf"/>
</dbReference>
<evidence type="ECO:0000256" key="1">
    <source>
        <dbReference type="ARBA" id="ARBA00022630"/>
    </source>
</evidence>
<evidence type="ECO:0000313" key="9">
    <source>
        <dbReference type="Proteomes" id="UP000637002"/>
    </source>
</evidence>
<dbReference type="GO" id="GO:0016705">
    <property type="term" value="F:oxidoreductase activity, acting on paired donors, with incorporation or reduction of molecular oxygen"/>
    <property type="evidence" value="ECO:0007669"/>
    <property type="project" value="InterPro"/>
</dbReference>
<evidence type="ECO:0000313" key="8">
    <source>
        <dbReference type="EMBL" id="GGC89770.1"/>
    </source>
</evidence>
<dbReference type="Proteomes" id="UP000637002">
    <property type="component" value="Unassembled WGS sequence"/>
</dbReference>
<dbReference type="NCBIfam" id="TIGR03860">
    <property type="entry name" value="FMN_nitrolo"/>
    <property type="match status" value="1"/>
</dbReference>
<feature type="binding site" evidence="6">
    <location>
        <position position="105"/>
    </location>
    <ligand>
        <name>FMN</name>
        <dbReference type="ChEBI" id="CHEBI:58210"/>
    </ligand>
</feature>
<keyword evidence="9" id="KW-1185">Reference proteome</keyword>
<organism evidence="8 9">
    <name type="scientific">Chelatococcus reniformis</name>
    <dbReference type="NCBI Taxonomy" id="1494448"/>
    <lineage>
        <taxon>Bacteria</taxon>
        <taxon>Pseudomonadati</taxon>
        <taxon>Pseudomonadota</taxon>
        <taxon>Alphaproteobacteria</taxon>
        <taxon>Hyphomicrobiales</taxon>
        <taxon>Chelatococcaceae</taxon>
        <taxon>Chelatococcus</taxon>
    </lineage>
</organism>
<keyword evidence="4 8" id="KW-0503">Monooxygenase</keyword>
<dbReference type="RefSeq" id="WP_188612329.1">
    <property type="nucleotide sequence ID" value="NZ_BMGG01000011.1"/>
</dbReference>
<dbReference type="PIRSF" id="PIRSF000337">
    <property type="entry name" value="NTA_MOA"/>
    <property type="match status" value="1"/>
</dbReference>
<dbReference type="EMBL" id="BMGG01000011">
    <property type="protein sequence ID" value="GGC89770.1"/>
    <property type="molecule type" value="Genomic_DNA"/>
</dbReference>
<dbReference type="Gene3D" id="3.20.20.30">
    <property type="entry name" value="Luciferase-like domain"/>
    <property type="match status" value="1"/>
</dbReference>
<keyword evidence="1 6" id="KW-0285">Flavoprotein</keyword>
<feature type="binding site" evidence="6">
    <location>
        <position position="230"/>
    </location>
    <ligand>
        <name>FMN</name>
        <dbReference type="ChEBI" id="CHEBI:58210"/>
    </ligand>
</feature>
<keyword evidence="3" id="KW-0560">Oxidoreductase</keyword>
<proteinExistence type="inferred from homology"/>
<dbReference type="InterPro" id="IPR051260">
    <property type="entry name" value="Diverse_substr_monoxygenases"/>
</dbReference>
<evidence type="ECO:0000256" key="3">
    <source>
        <dbReference type="ARBA" id="ARBA00023002"/>
    </source>
</evidence>
<feature type="binding site" evidence="6">
    <location>
        <position position="155"/>
    </location>
    <ligand>
        <name>FMN</name>
        <dbReference type="ChEBI" id="CHEBI:58210"/>
    </ligand>
</feature>
<accession>A0A916UV05</accession>
<dbReference type="PANTHER" id="PTHR30011">
    <property type="entry name" value="ALKANESULFONATE MONOOXYGENASE-RELATED"/>
    <property type="match status" value="1"/>
</dbReference>
<dbReference type="InterPro" id="IPR016215">
    <property type="entry name" value="NTA_MOA"/>
</dbReference>
<sequence>MTNKREMALVAFIQAQNCSNLPSSWRHPESSTDFMSASYYANIGRTLEIGKFHLAFFDDRLAIPDVYSDDFKVTVREGIRAVKLDPMLCATAMGLATTHLGVGVTYSTTYYEPFHVARIFATLDHLTGGRAAWNVVTSLNGSEAANFGSDVVLEHDRRYDRADEFLQVVRGHWRSWDDDALVIDKASGVFADADRVRRLDHAGPWFKSRGPFTVPRSRQGEPVLIQAGQSGRGREFAAKWGDLVFVIYPSLAIGRPAYQAFKDHLDAIGRGRDTVKVAPAVYVITGETQAEAEDRHAALDKLAKPIDGLVLLSEVLNFDFAAKGYDEPFTSEEMDGISGLQAFRDRVVKLSGRANPSPRDFVQYTQRGTLAEFPVFLGTPHQVADQMEEWYGSACDGFVVAAGQIPGSYDDFVRHIVPELQRRELFREEYTGRTLRENLGIQAPTACSR</sequence>
<dbReference type="InterPro" id="IPR011251">
    <property type="entry name" value="Luciferase-like_dom"/>
</dbReference>
<evidence type="ECO:0000256" key="2">
    <source>
        <dbReference type="ARBA" id="ARBA00022643"/>
    </source>
</evidence>
<reference evidence="8" key="2">
    <citation type="submission" date="2020-09" db="EMBL/GenBank/DDBJ databases">
        <authorList>
            <person name="Sun Q."/>
            <person name="Zhou Y."/>
        </authorList>
    </citation>
    <scope>NUCLEOTIDE SEQUENCE</scope>
    <source>
        <strain evidence="8">CGMCC 1.12919</strain>
    </source>
</reference>
<dbReference type="PANTHER" id="PTHR30011:SF16">
    <property type="entry name" value="C2H2 FINGER DOMAIN TRANSCRIPTION FACTOR (EUROFUNG)-RELATED"/>
    <property type="match status" value="1"/>
</dbReference>
<evidence type="ECO:0000256" key="5">
    <source>
        <dbReference type="ARBA" id="ARBA00033748"/>
    </source>
</evidence>
<feature type="binding site" evidence="6">
    <location>
        <position position="159"/>
    </location>
    <ligand>
        <name>FMN</name>
        <dbReference type="ChEBI" id="CHEBI:58210"/>
    </ligand>
</feature>
<comment type="caution">
    <text evidence="8">The sequence shown here is derived from an EMBL/GenBank/DDBJ whole genome shotgun (WGS) entry which is preliminary data.</text>
</comment>
<gene>
    <name evidence="8" type="ORF">GCM10010994_54530</name>
</gene>
<dbReference type="GO" id="GO:0004497">
    <property type="term" value="F:monooxygenase activity"/>
    <property type="evidence" value="ECO:0007669"/>
    <property type="project" value="UniProtKB-KW"/>
</dbReference>
<dbReference type="Pfam" id="PF00296">
    <property type="entry name" value="Bac_luciferase"/>
    <property type="match status" value="1"/>
</dbReference>
<name>A0A916UV05_9HYPH</name>
<comment type="similarity">
    <text evidence="5">Belongs to the NtaA/SnaA/DszA monooxygenase family.</text>
</comment>
<evidence type="ECO:0000259" key="7">
    <source>
        <dbReference type="Pfam" id="PF00296"/>
    </source>
</evidence>
<dbReference type="SUPFAM" id="SSF51679">
    <property type="entry name" value="Bacterial luciferase-like"/>
    <property type="match status" value="1"/>
</dbReference>
<feature type="binding site" evidence="6">
    <location>
        <position position="59"/>
    </location>
    <ligand>
        <name>FMN</name>
        <dbReference type="ChEBI" id="CHEBI:58210"/>
    </ligand>
</feature>
<feature type="domain" description="Luciferase-like" evidence="7">
    <location>
        <begin position="60"/>
        <end position="393"/>
    </location>
</feature>
<evidence type="ECO:0000256" key="4">
    <source>
        <dbReference type="ARBA" id="ARBA00023033"/>
    </source>
</evidence>
<reference evidence="8" key="1">
    <citation type="journal article" date="2014" name="Int. J. Syst. Evol. Microbiol.">
        <title>Complete genome sequence of Corynebacterium casei LMG S-19264T (=DSM 44701T), isolated from a smear-ripened cheese.</title>
        <authorList>
            <consortium name="US DOE Joint Genome Institute (JGI-PGF)"/>
            <person name="Walter F."/>
            <person name="Albersmeier A."/>
            <person name="Kalinowski J."/>
            <person name="Ruckert C."/>
        </authorList>
    </citation>
    <scope>NUCLEOTIDE SEQUENCE</scope>
    <source>
        <strain evidence="8">CGMCC 1.12919</strain>
    </source>
</reference>
<dbReference type="AlphaFoldDB" id="A0A916UV05"/>
<keyword evidence="2 6" id="KW-0288">FMN</keyword>